<name>A0ABD1NAT7_9FABA</name>
<dbReference type="Proteomes" id="UP001603857">
    <property type="component" value="Unassembled WGS sequence"/>
</dbReference>
<reference evidence="2 3" key="1">
    <citation type="submission" date="2024-08" db="EMBL/GenBank/DDBJ databases">
        <title>Insights into the chromosomal genome structure of Flemingia macrophylla.</title>
        <authorList>
            <person name="Ding Y."/>
            <person name="Zhao Y."/>
            <person name="Bi W."/>
            <person name="Wu M."/>
            <person name="Zhao G."/>
            <person name="Gong Y."/>
            <person name="Li W."/>
            <person name="Zhang P."/>
        </authorList>
    </citation>
    <scope>NUCLEOTIDE SEQUENCE [LARGE SCALE GENOMIC DNA]</scope>
    <source>
        <strain evidence="2">DYQJB</strain>
        <tissue evidence="2">Leaf</tissue>
    </source>
</reference>
<feature type="region of interest" description="Disordered" evidence="1">
    <location>
        <begin position="1"/>
        <end position="53"/>
    </location>
</feature>
<proteinExistence type="predicted"/>
<gene>
    <name evidence="2" type="ORF">Fmac_006519</name>
</gene>
<protein>
    <submittedName>
        <fullName evidence="2">Uncharacterized protein</fullName>
    </submittedName>
</protein>
<comment type="caution">
    <text evidence="2">The sequence shown here is derived from an EMBL/GenBank/DDBJ whole genome shotgun (WGS) entry which is preliminary data.</text>
</comment>
<evidence type="ECO:0000256" key="1">
    <source>
        <dbReference type="SAM" id="MobiDB-lite"/>
    </source>
</evidence>
<organism evidence="2 3">
    <name type="scientific">Flemingia macrophylla</name>
    <dbReference type="NCBI Taxonomy" id="520843"/>
    <lineage>
        <taxon>Eukaryota</taxon>
        <taxon>Viridiplantae</taxon>
        <taxon>Streptophyta</taxon>
        <taxon>Embryophyta</taxon>
        <taxon>Tracheophyta</taxon>
        <taxon>Spermatophyta</taxon>
        <taxon>Magnoliopsida</taxon>
        <taxon>eudicotyledons</taxon>
        <taxon>Gunneridae</taxon>
        <taxon>Pentapetalae</taxon>
        <taxon>rosids</taxon>
        <taxon>fabids</taxon>
        <taxon>Fabales</taxon>
        <taxon>Fabaceae</taxon>
        <taxon>Papilionoideae</taxon>
        <taxon>50 kb inversion clade</taxon>
        <taxon>NPAAA clade</taxon>
        <taxon>indigoferoid/millettioid clade</taxon>
        <taxon>Phaseoleae</taxon>
        <taxon>Flemingia</taxon>
    </lineage>
</organism>
<dbReference type="AlphaFoldDB" id="A0ABD1NAT7"/>
<evidence type="ECO:0000313" key="3">
    <source>
        <dbReference type="Proteomes" id="UP001603857"/>
    </source>
</evidence>
<sequence>MTNLTPPHPPHSSNALGGNPSKRTPNFPSSSNFTTSSAPPTNLPFTNTTGTLT</sequence>
<feature type="compositionally biased region" description="Low complexity" evidence="1">
    <location>
        <begin position="24"/>
        <end position="40"/>
    </location>
</feature>
<feature type="compositionally biased region" description="Polar residues" evidence="1">
    <location>
        <begin position="43"/>
        <end position="53"/>
    </location>
</feature>
<dbReference type="EMBL" id="JBGMDY010000002">
    <property type="protein sequence ID" value="KAL2345234.1"/>
    <property type="molecule type" value="Genomic_DNA"/>
</dbReference>
<feature type="compositionally biased region" description="Pro residues" evidence="1">
    <location>
        <begin position="1"/>
        <end position="10"/>
    </location>
</feature>
<keyword evidence="3" id="KW-1185">Reference proteome</keyword>
<evidence type="ECO:0000313" key="2">
    <source>
        <dbReference type="EMBL" id="KAL2345234.1"/>
    </source>
</evidence>
<accession>A0ABD1NAT7</accession>